<evidence type="ECO:0000259" key="7">
    <source>
        <dbReference type="Pfam" id="PF10337"/>
    </source>
</evidence>
<feature type="domain" description="Putative ER transporter 6TM N-terminal" evidence="7">
    <location>
        <begin position="210"/>
        <end position="293"/>
    </location>
</feature>
<feature type="compositionally biased region" description="Polar residues" evidence="5">
    <location>
        <begin position="46"/>
        <end position="57"/>
    </location>
</feature>
<dbReference type="Pfam" id="PF10337">
    <property type="entry name" value="ArAE_2_N"/>
    <property type="match status" value="1"/>
</dbReference>
<keyword evidence="2 6" id="KW-0812">Transmembrane</keyword>
<evidence type="ECO:0000256" key="6">
    <source>
        <dbReference type="SAM" id="Phobius"/>
    </source>
</evidence>
<comment type="caution">
    <text evidence="9">The sequence shown here is derived from an EMBL/GenBank/DDBJ whole genome shotgun (WGS) entry which is preliminary data.</text>
</comment>
<feature type="transmembrane region" description="Helical" evidence="6">
    <location>
        <begin position="328"/>
        <end position="348"/>
    </location>
</feature>
<feature type="transmembrane region" description="Helical" evidence="6">
    <location>
        <begin position="304"/>
        <end position="321"/>
    </location>
</feature>
<proteinExistence type="predicted"/>
<dbReference type="Pfam" id="PF13515">
    <property type="entry name" value="FUSC_2"/>
    <property type="match status" value="1"/>
</dbReference>
<feature type="transmembrane region" description="Helical" evidence="6">
    <location>
        <begin position="791"/>
        <end position="810"/>
    </location>
</feature>
<feature type="transmembrane region" description="Helical" evidence="6">
    <location>
        <begin position="765"/>
        <end position="785"/>
    </location>
</feature>
<comment type="subcellular location">
    <subcellularLocation>
        <location evidence="1">Membrane</location>
        <topology evidence="1">Multi-pass membrane protein</topology>
    </subcellularLocation>
</comment>
<accession>A0A7C8KHT7</accession>
<gene>
    <name evidence="9" type="ORF">TWF788_009205</name>
</gene>
<dbReference type="AlphaFoldDB" id="A0A7C8KHT7"/>
<evidence type="ECO:0000256" key="5">
    <source>
        <dbReference type="SAM" id="MobiDB-lite"/>
    </source>
</evidence>
<dbReference type="PANTHER" id="PTHR47804:SF3">
    <property type="entry name" value="PROTEIN BRE4"/>
    <property type="match status" value="1"/>
</dbReference>
<keyword evidence="4 6" id="KW-0472">Membrane</keyword>
<feature type="transmembrane region" description="Helical" evidence="6">
    <location>
        <begin position="221"/>
        <end position="241"/>
    </location>
</feature>
<dbReference type="EMBL" id="JAABOE010000061">
    <property type="protein sequence ID" value="KAF3173135.1"/>
    <property type="molecule type" value="Genomic_DNA"/>
</dbReference>
<dbReference type="Proteomes" id="UP000479691">
    <property type="component" value="Unassembled WGS sequence"/>
</dbReference>
<dbReference type="PRINTS" id="PR02047">
    <property type="entry name" value="BREFELDNASP4"/>
</dbReference>
<dbReference type="InterPro" id="IPR023244">
    <property type="entry name" value="Brefeldin_A-sensitivity_4"/>
</dbReference>
<feature type="transmembrane region" description="Helical" evidence="6">
    <location>
        <begin position="360"/>
        <end position="378"/>
    </location>
</feature>
<feature type="domain" description="Integral membrane bound transporter" evidence="8">
    <location>
        <begin position="737"/>
        <end position="860"/>
    </location>
</feature>
<dbReference type="InterPro" id="IPR018823">
    <property type="entry name" value="ArAE_2_N"/>
</dbReference>
<dbReference type="PANTHER" id="PTHR47804">
    <property type="entry name" value="60S RIBOSOMAL PROTEIN L19"/>
    <property type="match status" value="1"/>
</dbReference>
<feature type="compositionally biased region" description="Polar residues" evidence="5">
    <location>
        <begin position="89"/>
        <end position="99"/>
    </location>
</feature>
<protein>
    <submittedName>
        <fullName evidence="9">Uncharacterized protein</fullName>
    </submittedName>
</protein>
<organism evidence="9 10">
    <name type="scientific">Orbilia oligospora</name>
    <name type="common">Nematode-trapping fungus</name>
    <name type="synonym">Arthrobotrys oligospora</name>
    <dbReference type="NCBI Taxonomy" id="2813651"/>
    <lineage>
        <taxon>Eukaryota</taxon>
        <taxon>Fungi</taxon>
        <taxon>Dikarya</taxon>
        <taxon>Ascomycota</taxon>
        <taxon>Pezizomycotina</taxon>
        <taxon>Orbiliomycetes</taxon>
        <taxon>Orbiliales</taxon>
        <taxon>Orbiliaceae</taxon>
        <taxon>Orbilia</taxon>
    </lineage>
</organism>
<dbReference type="InterPro" id="IPR052430">
    <property type="entry name" value="IVT-Associated"/>
</dbReference>
<evidence type="ECO:0000259" key="8">
    <source>
        <dbReference type="Pfam" id="PF13515"/>
    </source>
</evidence>
<evidence type="ECO:0000256" key="2">
    <source>
        <dbReference type="ARBA" id="ARBA00022692"/>
    </source>
</evidence>
<feature type="region of interest" description="Disordered" evidence="5">
    <location>
        <begin position="1"/>
        <end position="103"/>
    </location>
</feature>
<evidence type="ECO:0000256" key="4">
    <source>
        <dbReference type="ARBA" id="ARBA00023136"/>
    </source>
</evidence>
<sequence length="1128" mass="127818">MDSAKAETSADAAARHRHTASRRRSCDSGSPKHMHMHTRTEHAGTLTPTDFESQSKGPANVIPNPSPTDDRQVRWSALEPHVPKPSIDQLKSGQSSPGSAWTPPYTKVYRGSFAATPISRSRLASGQATPRGGSLVASIPLDQFMSRLQLEADDLEDYGVEELRDGFFDASFYKMPRKELATAKQKRKIRSPFSLRKFVQLQKDGIKRFIWSIKHPKRRSALMRAVTGYMLAYILCLVPAIRKWLGPYHFIMIIATIVNHAGRSIGSQIEGTITTIIGAGIGIGAGLLALWISTVSGPARDSYGAFLAVCLLITLPMLAWARARFARVFQLCICAGFALFFMVCERVGPTPSYRKAWEFGIPWVLGMAIAQITNIFLLPNPGNVQIARALHKALDAAIGGLELPRPSTARQREKMSKETVEMSIAVRDFRSEITISKISPEDMTDLRNNLQAVIRDFLRLECIAPVFEPPKEEQRPRKGKPLKETKIHIEVDSGDESEDDEKVEIDRIRAALTGPSREMINIMKEALEACDTLLMQILHQTSFLPPGRKKNTWDCEVLADRILGARDKLEEAHMVWAGVHPADASYTVIQIFLFTSTLLQASDQVTKLVKSTGSIVKKRRGANWRFYLPDYPLGKLVYRSNPQVRHDRGGTTTAFYFRTMKDITLLMSKIAGKAWVPDSDLTTKPSPQKQGEKKTLRFRIWEVLHELQGFEARFALKNTMTICLLAIPAWLTRSQSWWNEWEGWWCTVAAWHLMQPRVGGNLNDLAARLVTVALGAFWGALSFFAGNGNPYVMAVFALLFAIPFLYRYMLSSHPRSGFIGCLTFTVVSMTCKNYEGLIPPHRIAYTRGTAIIVGVLASVFINWFLWPFVARHELRKSLANMLINLSIVYRTVVAKYIYHDLDYMPSPQDIIDSQIREAKLREGFVRIRELLKMTEHEPRLRERFDPTPYEHLIDSSEKFFDHIIDVRQASLYFRISGDRDMAQMMLSCRRDAVATILMNLWVLGGGLRSKTPIPKYLPSAAIARRRLLQRIEDMDSEGYYEKSLYEGKRRRLRFTELEQLDPESLFVDGPDGKSEVKDGKVRHKGIDKWAHFYQYAYSSILNEIVRELEQLQIYTKAITGELSIGKFD</sequence>
<dbReference type="InterPro" id="IPR049453">
    <property type="entry name" value="Memb_transporter_dom"/>
</dbReference>
<feature type="transmembrane region" description="Helical" evidence="6">
    <location>
        <begin position="844"/>
        <end position="866"/>
    </location>
</feature>
<feature type="compositionally biased region" description="Low complexity" evidence="5">
    <location>
        <begin position="1"/>
        <end position="12"/>
    </location>
</feature>
<keyword evidence="3 6" id="KW-1133">Transmembrane helix</keyword>
<evidence type="ECO:0000313" key="10">
    <source>
        <dbReference type="Proteomes" id="UP000479691"/>
    </source>
</evidence>
<name>A0A7C8KHT7_ORBOL</name>
<feature type="transmembrane region" description="Helical" evidence="6">
    <location>
        <begin position="273"/>
        <end position="292"/>
    </location>
</feature>
<evidence type="ECO:0000313" key="9">
    <source>
        <dbReference type="EMBL" id="KAF3173135.1"/>
    </source>
</evidence>
<reference evidence="9 10" key="1">
    <citation type="submission" date="2019-06" db="EMBL/GenBank/DDBJ databases">
        <authorList>
            <person name="Palmer J.M."/>
        </authorList>
    </citation>
    <scope>NUCLEOTIDE SEQUENCE [LARGE SCALE GENOMIC DNA]</scope>
    <source>
        <strain evidence="9 10">TWF788</strain>
    </source>
</reference>
<evidence type="ECO:0000256" key="1">
    <source>
        <dbReference type="ARBA" id="ARBA00004141"/>
    </source>
</evidence>
<feature type="transmembrane region" description="Helical" evidence="6">
    <location>
        <begin position="247"/>
        <end position="266"/>
    </location>
</feature>
<dbReference type="GO" id="GO:0016020">
    <property type="term" value="C:membrane"/>
    <property type="evidence" value="ECO:0007669"/>
    <property type="project" value="UniProtKB-SubCell"/>
</dbReference>
<evidence type="ECO:0000256" key="3">
    <source>
        <dbReference type="ARBA" id="ARBA00022989"/>
    </source>
</evidence>